<dbReference type="Ensembl" id="ENSCGRT00001019937.1">
    <property type="protein sequence ID" value="ENSCGRP00001015694.1"/>
    <property type="gene ID" value="ENSCGRG00001016237.1"/>
</dbReference>
<dbReference type="Gene3D" id="6.10.140.140">
    <property type="match status" value="1"/>
</dbReference>
<dbReference type="InterPro" id="IPR036051">
    <property type="entry name" value="KRAB_dom_sf"/>
</dbReference>
<organism evidence="2 3">
    <name type="scientific">Cricetulus griseus</name>
    <name type="common">Chinese hamster</name>
    <name type="synonym">Cricetulus barabensis griseus</name>
    <dbReference type="NCBI Taxonomy" id="10029"/>
    <lineage>
        <taxon>Eukaryota</taxon>
        <taxon>Metazoa</taxon>
        <taxon>Chordata</taxon>
        <taxon>Craniata</taxon>
        <taxon>Vertebrata</taxon>
        <taxon>Euteleostomi</taxon>
        <taxon>Mammalia</taxon>
        <taxon>Eutheria</taxon>
        <taxon>Euarchontoglires</taxon>
        <taxon>Glires</taxon>
        <taxon>Rodentia</taxon>
        <taxon>Myomorpha</taxon>
        <taxon>Muroidea</taxon>
        <taxon>Cricetidae</taxon>
        <taxon>Cricetinae</taxon>
        <taxon>Cricetulus</taxon>
    </lineage>
</organism>
<proteinExistence type="predicted"/>
<reference evidence="2" key="2">
    <citation type="submission" date="2025-09" db="UniProtKB">
        <authorList>
            <consortium name="Ensembl"/>
        </authorList>
    </citation>
    <scope>IDENTIFICATION</scope>
</reference>
<dbReference type="PROSITE" id="PS50805">
    <property type="entry name" value="KRAB"/>
    <property type="match status" value="1"/>
</dbReference>
<accession>A0A8C2M8A0</accession>
<feature type="domain" description="KRAB" evidence="1">
    <location>
        <begin position="10"/>
        <end position="66"/>
    </location>
</feature>
<dbReference type="Pfam" id="PF01352">
    <property type="entry name" value="KRAB"/>
    <property type="match status" value="1"/>
</dbReference>
<name>A0A8C2M8A0_CRIGR</name>
<dbReference type="GO" id="GO:0006355">
    <property type="term" value="P:regulation of DNA-templated transcription"/>
    <property type="evidence" value="ECO:0007669"/>
    <property type="project" value="InterPro"/>
</dbReference>
<evidence type="ECO:0000313" key="3">
    <source>
        <dbReference type="Proteomes" id="UP000694386"/>
    </source>
</evidence>
<dbReference type="InterPro" id="IPR050169">
    <property type="entry name" value="Krueppel_C2H2_ZnF"/>
</dbReference>
<dbReference type="PANTHER" id="PTHR23232:SF142">
    <property type="entry name" value="GASTRULA ZINC FINGER PROTEIN XLCGF57.1-LIKE-RELATED"/>
    <property type="match status" value="1"/>
</dbReference>
<dbReference type="CDD" id="cd07765">
    <property type="entry name" value="KRAB_A-box"/>
    <property type="match status" value="1"/>
</dbReference>
<dbReference type="AlphaFoldDB" id="A0A8C2M8A0"/>
<reference evidence="2" key="1">
    <citation type="submission" date="2025-08" db="UniProtKB">
        <authorList>
            <consortium name="Ensembl"/>
        </authorList>
    </citation>
    <scope>IDENTIFICATION</scope>
</reference>
<protein>
    <submittedName>
        <fullName evidence="2">Zinc finger protein 101</fullName>
    </submittedName>
</protein>
<dbReference type="PANTHER" id="PTHR23232">
    <property type="entry name" value="KRAB DOMAIN C2H2 ZINC FINGER"/>
    <property type="match status" value="1"/>
</dbReference>
<evidence type="ECO:0000259" key="1">
    <source>
        <dbReference type="PROSITE" id="PS50805"/>
    </source>
</evidence>
<dbReference type="SMART" id="SM00349">
    <property type="entry name" value="KRAB"/>
    <property type="match status" value="1"/>
</dbReference>
<sequence length="66" mass="7931">VRPKQEMEPVTFEDVAVNFTSGEWTLLDSNQKKLYRDVMKETFMNLLSIEKTQEENNEEDHQNLRR</sequence>
<dbReference type="InterPro" id="IPR001909">
    <property type="entry name" value="KRAB"/>
</dbReference>
<evidence type="ECO:0000313" key="2">
    <source>
        <dbReference type="Ensembl" id="ENSCGRP00001015694.1"/>
    </source>
</evidence>
<dbReference type="SUPFAM" id="SSF109640">
    <property type="entry name" value="KRAB domain (Kruppel-associated box)"/>
    <property type="match status" value="1"/>
</dbReference>
<dbReference type="Proteomes" id="UP000694386">
    <property type="component" value="Unplaced"/>
</dbReference>